<sequence>MLTGYTKQLSILPFDHRNSYISGLFGWKEPLSVEQALRVAESKQIIYEGFIKVLMTRSFGSVSWSRP</sequence>
<protein>
    <submittedName>
        <fullName evidence="1">Uncharacterized protein</fullName>
    </submittedName>
</protein>
<evidence type="ECO:0000313" key="2">
    <source>
        <dbReference type="Proteomes" id="UP000654345"/>
    </source>
</evidence>
<evidence type="ECO:0000313" key="1">
    <source>
        <dbReference type="EMBL" id="GHO60694.1"/>
    </source>
</evidence>
<dbReference type="Proteomes" id="UP000654345">
    <property type="component" value="Unassembled WGS sequence"/>
</dbReference>
<dbReference type="RefSeq" id="WP_201376757.1">
    <property type="nucleotide sequence ID" value="NZ_BNJG01000006.1"/>
</dbReference>
<name>A0ABQ3V6T9_9CHLR</name>
<accession>A0ABQ3V6T9</accession>
<gene>
    <name evidence="1" type="ORF">KSB_91690</name>
</gene>
<dbReference type="EMBL" id="BNJG01000006">
    <property type="protein sequence ID" value="GHO60694.1"/>
    <property type="molecule type" value="Genomic_DNA"/>
</dbReference>
<organism evidence="1 2">
    <name type="scientific">Ktedonobacter robiniae</name>
    <dbReference type="NCBI Taxonomy" id="2778365"/>
    <lineage>
        <taxon>Bacteria</taxon>
        <taxon>Bacillati</taxon>
        <taxon>Chloroflexota</taxon>
        <taxon>Ktedonobacteria</taxon>
        <taxon>Ktedonobacterales</taxon>
        <taxon>Ktedonobacteraceae</taxon>
        <taxon>Ktedonobacter</taxon>
    </lineage>
</organism>
<proteinExistence type="predicted"/>
<reference evidence="1 2" key="1">
    <citation type="journal article" date="2021" name="Int. J. Syst. Evol. Microbiol.">
        <title>Reticulibacter mediterranei gen. nov., sp. nov., within the new family Reticulibacteraceae fam. nov., and Ktedonospora formicarum gen. nov., sp. nov., Ktedonobacter robiniae sp. nov., Dictyobacter formicarum sp. nov. and Dictyobacter arantiisoli sp. nov., belonging to the class Ktedonobacteria.</title>
        <authorList>
            <person name="Yabe S."/>
            <person name="Zheng Y."/>
            <person name="Wang C.M."/>
            <person name="Sakai Y."/>
            <person name="Abe K."/>
            <person name="Yokota A."/>
            <person name="Donadio S."/>
            <person name="Cavaletti L."/>
            <person name="Monciardini P."/>
        </authorList>
    </citation>
    <scope>NUCLEOTIDE SEQUENCE [LARGE SCALE GENOMIC DNA]</scope>
    <source>
        <strain evidence="1 2">SOSP1-30</strain>
    </source>
</reference>
<keyword evidence="2" id="KW-1185">Reference proteome</keyword>
<comment type="caution">
    <text evidence="1">The sequence shown here is derived from an EMBL/GenBank/DDBJ whole genome shotgun (WGS) entry which is preliminary data.</text>
</comment>